<dbReference type="Gene3D" id="2.60.120.10">
    <property type="entry name" value="Jelly Rolls"/>
    <property type="match status" value="1"/>
</dbReference>
<dbReference type="AlphaFoldDB" id="A0A7W3I1W2"/>
<dbReference type="RefSeq" id="WP_148048723.1">
    <property type="nucleotide sequence ID" value="NZ_CAIZEZ010000001.1"/>
</dbReference>
<dbReference type="Proteomes" id="UP000510927">
    <property type="component" value="Chromosome"/>
</dbReference>
<dbReference type="InterPro" id="IPR023482">
    <property type="entry name" value="Uncharacterised_Ves"/>
</dbReference>
<dbReference type="InterPro" id="IPR010282">
    <property type="entry name" value="Uncharacterised_HutD/Ves"/>
</dbReference>
<accession>A0A7W3I1W2</accession>
<dbReference type="PANTHER" id="PTHR37943">
    <property type="entry name" value="PROTEIN VES"/>
    <property type="match status" value="1"/>
</dbReference>
<reference evidence="2 3" key="1">
    <citation type="submission" date="2020-06" db="EMBL/GenBank/DDBJ databases">
        <title>REHAB project genomes.</title>
        <authorList>
            <person name="Shaw L.P."/>
        </authorList>
    </citation>
    <scope>NUCLEOTIDE SEQUENCE [LARGE SCALE GENOMIC DNA]</scope>
    <source>
        <strain evidence="2 3">RHB28-C13</strain>
    </source>
</reference>
<dbReference type="EMBL" id="CP055675">
    <property type="protein sequence ID" value="QLN02549.1"/>
    <property type="molecule type" value="Genomic_DNA"/>
</dbReference>
<proteinExistence type="inferred from homology"/>
<evidence type="ECO:0000313" key="3">
    <source>
        <dbReference type="Proteomes" id="UP000510927"/>
    </source>
</evidence>
<dbReference type="Pfam" id="PF05962">
    <property type="entry name" value="HutD"/>
    <property type="match status" value="1"/>
</dbReference>
<evidence type="ECO:0000313" key="2">
    <source>
        <dbReference type="EMBL" id="QLN02549.1"/>
    </source>
</evidence>
<dbReference type="HAMAP" id="MF_01591">
    <property type="entry name" value="Ves"/>
    <property type="match status" value="1"/>
</dbReference>
<gene>
    <name evidence="1 2" type="primary">ves</name>
    <name evidence="2" type="ORF">HVY52_10210</name>
</gene>
<dbReference type="NCBIfam" id="NF008488">
    <property type="entry name" value="PRK11396.1"/>
    <property type="match status" value="1"/>
</dbReference>
<sequence>MEYFDIRKMPVNLWRNGAGETREICCFPPATRDFHWRASIASIATNGEFARFPGMERVVTLLEGGEIHLESTDSFSHTLKQLQPFAFSGEQIVKAQLNEGQMSMDFNIMTRCNSCKAKVRIADRTFTTFGSRGGVVFVISGVWQLGDKVLTTDQGACWYDGKHTLRLLQSTGKLLFSEINWLPGYSPDQVQ</sequence>
<evidence type="ECO:0000256" key="1">
    <source>
        <dbReference type="HAMAP-Rule" id="MF_01591"/>
    </source>
</evidence>
<comment type="similarity">
    <text evidence="1">Belongs to the Ves family.</text>
</comment>
<dbReference type="CDD" id="cd20293">
    <property type="entry name" value="cupin_HutD_N"/>
    <property type="match status" value="1"/>
</dbReference>
<dbReference type="InterPro" id="IPR014710">
    <property type="entry name" value="RmlC-like_jellyroll"/>
</dbReference>
<dbReference type="SUPFAM" id="SSF51182">
    <property type="entry name" value="RmlC-like cupins"/>
    <property type="match status" value="1"/>
</dbReference>
<dbReference type="PANTHER" id="PTHR37943:SF1">
    <property type="entry name" value="PROTEIN VES"/>
    <property type="match status" value="1"/>
</dbReference>
<protein>
    <recommendedName>
        <fullName evidence="1">Protein Ves</fullName>
    </recommendedName>
</protein>
<name>A0A7W3I1W2_ESCFE</name>
<organism evidence="2 3">
    <name type="scientific">Escherichia fergusonii</name>
    <dbReference type="NCBI Taxonomy" id="564"/>
    <lineage>
        <taxon>Bacteria</taxon>
        <taxon>Pseudomonadati</taxon>
        <taxon>Pseudomonadota</taxon>
        <taxon>Gammaproteobacteria</taxon>
        <taxon>Enterobacterales</taxon>
        <taxon>Enterobacteriaceae</taxon>
        <taxon>Escherichia</taxon>
    </lineage>
</organism>
<dbReference type="InterPro" id="IPR011051">
    <property type="entry name" value="RmlC_Cupin_sf"/>
</dbReference>